<dbReference type="Pfam" id="PF04965">
    <property type="entry name" value="GPW_gp25"/>
    <property type="match status" value="1"/>
</dbReference>
<organism evidence="2 3">
    <name type="scientific">Ascidiaceihabitans donghaensis</name>
    <dbReference type="NCBI Taxonomy" id="1510460"/>
    <lineage>
        <taxon>Bacteria</taxon>
        <taxon>Pseudomonadati</taxon>
        <taxon>Pseudomonadota</taxon>
        <taxon>Alphaproteobacteria</taxon>
        <taxon>Rhodobacterales</taxon>
        <taxon>Paracoccaceae</taxon>
        <taxon>Ascidiaceihabitans</taxon>
    </lineage>
</organism>
<dbReference type="PANTHER" id="PTHR38595">
    <property type="entry name" value="CYTOPLASMIC PROTEIN-RELATED"/>
    <property type="match status" value="1"/>
</dbReference>
<gene>
    <name evidence="2" type="ORF">ASD8599_03966</name>
</gene>
<dbReference type="InterPro" id="IPR053176">
    <property type="entry name" value="T6SS_TssE1-like"/>
</dbReference>
<dbReference type="AlphaFoldDB" id="A0A2R8BPN3"/>
<sequence length="197" mass="22394">MRSSSTEKDARAQRRGARQNKRLVSMMQVFRSAAANKTAQRDMAVRDGEDTNLTTRSKQIRESVDESELRNHLNIDLDFLMATTRLDSIVDLEEDSYVERSILNYGFRDLSKLTRSHTTDQKIAESIRESMIRHEPRLIPESIKVTIVPEADSATGRVSYEVFAVMVADPIDLPLDFVAEVDMGACKVKMKRLRVSS</sequence>
<dbReference type="InterPro" id="IPR007048">
    <property type="entry name" value="IraD/Gp25-like"/>
</dbReference>
<keyword evidence="3" id="KW-1185">Reference proteome</keyword>
<protein>
    <recommendedName>
        <fullName evidence="1">IraD/Gp25-like domain-containing protein</fullName>
    </recommendedName>
</protein>
<dbReference type="Proteomes" id="UP000244880">
    <property type="component" value="Unassembled WGS sequence"/>
</dbReference>
<evidence type="ECO:0000313" key="2">
    <source>
        <dbReference type="EMBL" id="SPH27500.1"/>
    </source>
</evidence>
<dbReference type="OrthoDB" id="119583at2"/>
<dbReference type="RefSeq" id="WP_108830443.1">
    <property type="nucleotide sequence ID" value="NZ_OMOR01000003.1"/>
</dbReference>
<evidence type="ECO:0000313" key="3">
    <source>
        <dbReference type="Proteomes" id="UP000244880"/>
    </source>
</evidence>
<dbReference type="PANTHER" id="PTHR38595:SF1">
    <property type="entry name" value="TYPE VI SECRETION SYSTEM COMPONENT TSSE1"/>
    <property type="match status" value="1"/>
</dbReference>
<accession>A0A2R8BPN3</accession>
<proteinExistence type="predicted"/>
<dbReference type="EMBL" id="OMOR01000003">
    <property type="protein sequence ID" value="SPH27500.1"/>
    <property type="molecule type" value="Genomic_DNA"/>
</dbReference>
<feature type="domain" description="IraD/Gp25-like" evidence="1">
    <location>
        <begin position="68"/>
        <end position="169"/>
    </location>
</feature>
<name>A0A2R8BPN3_9RHOB</name>
<reference evidence="2 3" key="1">
    <citation type="submission" date="2018-03" db="EMBL/GenBank/DDBJ databases">
        <authorList>
            <person name="Keele B.F."/>
        </authorList>
    </citation>
    <scope>NUCLEOTIDE SEQUENCE [LARGE SCALE GENOMIC DNA]</scope>
    <source>
        <strain evidence="2 3">CECT 8599</strain>
    </source>
</reference>
<dbReference type="SUPFAM" id="SSF160719">
    <property type="entry name" value="gpW/gp25-like"/>
    <property type="match status" value="1"/>
</dbReference>
<evidence type="ECO:0000259" key="1">
    <source>
        <dbReference type="Pfam" id="PF04965"/>
    </source>
</evidence>